<dbReference type="Proteomes" id="UP000202922">
    <property type="component" value="Unassembled WGS sequence"/>
</dbReference>
<evidence type="ECO:0000313" key="2">
    <source>
        <dbReference type="Proteomes" id="UP000202922"/>
    </source>
</evidence>
<dbReference type="AlphaFoldDB" id="A0A238JJ60"/>
<dbReference type="OrthoDB" id="7772846at2"/>
<protein>
    <submittedName>
        <fullName evidence="1">Uncharacterized protein</fullName>
    </submittedName>
</protein>
<name>A0A238JJ60_9RHOB</name>
<keyword evidence="2" id="KW-1185">Reference proteome</keyword>
<evidence type="ECO:0000313" key="1">
    <source>
        <dbReference type="EMBL" id="SMX30711.1"/>
    </source>
</evidence>
<dbReference type="EMBL" id="FXYE01000001">
    <property type="protein sequence ID" value="SMX30711.1"/>
    <property type="molecule type" value="Genomic_DNA"/>
</dbReference>
<proteinExistence type="predicted"/>
<dbReference type="RefSeq" id="WP_093965146.1">
    <property type="nucleotide sequence ID" value="NZ_FXYE01000001.1"/>
</dbReference>
<sequence length="124" mass="13329">MTGMVLTKRRIFAGVWEGLLTGAPDDAPNLQARYLDTLLDGVQVTAIPDAAGEYTVSVPIPSALLGDGVQTIIILNGATGETLDSFSIVTGEPLEDDIRAEVDLLRAELDMLKKSFRRHCVETS</sequence>
<gene>
    <name evidence="1" type="ORF">COL8621_00072</name>
</gene>
<reference evidence="2" key="1">
    <citation type="submission" date="2017-05" db="EMBL/GenBank/DDBJ databases">
        <authorList>
            <person name="Rodrigo-Torres L."/>
            <person name="Arahal R. D."/>
            <person name="Lucena T."/>
        </authorList>
    </citation>
    <scope>NUCLEOTIDE SEQUENCE [LARGE SCALE GENOMIC DNA]</scope>
    <source>
        <strain evidence="2">CECT 8621</strain>
    </source>
</reference>
<organism evidence="1 2">
    <name type="scientific">Actibacterium lipolyticum</name>
    <dbReference type="NCBI Taxonomy" id="1524263"/>
    <lineage>
        <taxon>Bacteria</taxon>
        <taxon>Pseudomonadati</taxon>
        <taxon>Pseudomonadota</taxon>
        <taxon>Alphaproteobacteria</taxon>
        <taxon>Rhodobacterales</taxon>
        <taxon>Roseobacteraceae</taxon>
        <taxon>Actibacterium</taxon>
    </lineage>
</organism>
<accession>A0A238JJ60</accession>